<dbReference type="AlphaFoldDB" id="A0A0R2FTZ7"/>
<organism evidence="2 3">
    <name type="scientific">Lactobacillus selangorensis</name>
    <dbReference type="NCBI Taxonomy" id="81857"/>
    <lineage>
        <taxon>Bacteria</taxon>
        <taxon>Bacillati</taxon>
        <taxon>Bacillota</taxon>
        <taxon>Bacilli</taxon>
        <taxon>Lactobacillales</taxon>
        <taxon>Lactobacillaceae</taxon>
        <taxon>Lactobacillus</taxon>
    </lineage>
</organism>
<proteinExistence type="predicted"/>
<evidence type="ECO:0000313" key="4">
    <source>
        <dbReference type="Proteomes" id="UP000051751"/>
    </source>
</evidence>
<dbReference type="STRING" id="81857.IV38_GL001390"/>
<sequence length="162" mass="17965">MKIYFGNSLFSQADFDFNERLVAAMRQQNPDVDIYLPQENAAINDKNNYANAKDIAQGDTAELLSSDLMVAVLDGSTIDAGVAAEVGVAYAKHIPIYGLYTDSRQLGYDNPQKLRALREVAENQFSYINLYPVGLIKMNGEVVNGTEQLLQLVHQFVTNQEA</sequence>
<dbReference type="PANTHER" id="PTHR15364:SF0">
    <property type="entry name" value="2'-DEOXYNUCLEOSIDE 5'-PHOSPHATE N-HYDROLASE 1"/>
    <property type="match status" value="1"/>
</dbReference>
<gene>
    <name evidence="1" type="ORF">IV38_GL001390</name>
    <name evidence="2" type="ORF">IV40_GL001177</name>
</gene>
<dbReference type="Proteomes" id="UP000051751">
    <property type="component" value="Unassembled WGS sequence"/>
</dbReference>
<evidence type="ECO:0000313" key="2">
    <source>
        <dbReference type="EMBL" id="KRN31891.1"/>
    </source>
</evidence>
<dbReference type="SUPFAM" id="SSF52309">
    <property type="entry name" value="N-(deoxy)ribosyltransferase-like"/>
    <property type="match status" value="1"/>
</dbReference>
<dbReference type="EMBL" id="JQAZ01000003">
    <property type="protein sequence ID" value="KRN31891.1"/>
    <property type="molecule type" value="Genomic_DNA"/>
</dbReference>
<dbReference type="InterPro" id="IPR007710">
    <property type="entry name" value="Nucleoside_deoxyribTrfase"/>
</dbReference>
<evidence type="ECO:0008006" key="5">
    <source>
        <dbReference type="Google" id="ProtNLM"/>
    </source>
</evidence>
<comment type="caution">
    <text evidence="2">The sequence shown here is derived from an EMBL/GenBank/DDBJ whole genome shotgun (WGS) entry which is preliminary data.</text>
</comment>
<reference evidence="3 4" key="1">
    <citation type="journal article" date="2015" name="Genome Announc.">
        <title>Expanding the biotechnology potential of lactobacilli through comparative genomics of 213 strains and associated genera.</title>
        <authorList>
            <person name="Sun Z."/>
            <person name="Harris H.M."/>
            <person name="McCann A."/>
            <person name="Guo C."/>
            <person name="Argimon S."/>
            <person name="Zhang W."/>
            <person name="Yang X."/>
            <person name="Jeffery I.B."/>
            <person name="Cooney J.C."/>
            <person name="Kagawa T.F."/>
            <person name="Liu W."/>
            <person name="Song Y."/>
            <person name="Salvetti E."/>
            <person name="Wrobel A."/>
            <person name="Rasinkangas P."/>
            <person name="Parkhill J."/>
            <person name="Rea M.C."/>
            <person name="O'Sullivan O."/>
            <person name="Ritari J."/>
            <person name="Douillard F.P."/>
            <person name="Paul Ross R."/>
            <person name="Yang R."/>
            <person name="Briner A.E."/>
            <person name="Felis G.E."/>
            <person name="de Vos W.M."/>
            <person name="Barrangou R."/>
            <person name="Klaenhammer T.R."/>
            <person name="Caufield P.W."/>
            <person name="Cui Y."/>
            <person name="Zhang H."/>
            <person name="O'Toole P.W."/>
        </authorList>
    </citation>
    <scope>NUCLEOTIDE SEQUENCE [LARGE SCALE GENOMIC DNA]</scope>
    <source>
        <strain evidence="1 4">ATCC BAA-66</strain>
        <strain evidence="2 3">DSM 13344</strain>
    </source>
</reference>
<accession>A0A0R2FTZ7</accession>
<keyword evidence="3" id="KW-1185">Reference proteome</keyword>
<dbReference type="OrthoDB" id="1691394at2"/>
<dbReference type="Proteomes" id="UP000051645">
    <property type="component" value="Unassembled WGS sequence"/>
</dbReference>
<protein>
    <recommendedName>
        <fullName evidence="5">Nucleoside 2-deoxyribosyltransferase</fullName>
    </recommendedName>
</protein>
<dbReference type="Pfam" id="PF05014">
    <property type="entry name" value="Nuc_deoxyrib_tr"/>
    <property type="match status" value="1"/>
</dbReference>
<dbReference type="Gene3D" id="3.40.50.450">
    <property type="match status" value="1"/>
</dbReference>
<dbReference type="InterPro" id="IPR051239">
    <property type="entry name" value="2'-dNMP_N-hydrolase"/>
</dbReference>
<dbReference type="RefSeq" id="WP_057769353.1">
    <property type="nucleotide sequence ID" value="NZ_JQAT01000003.1"/>
</dbReference>
<dbReference type="PANTHER" id="PTHR15364">
    <property type="entry name" value="2'-DEOXYNUCLEOSIDE 5'-PHOSPHATE N-HYDROLASE 1"/>
    <property type="match status" value="1"/>
</dbReference>
<dbReference type="GO" id="GO:0070694">
    <property type="term" value="F:5-hydroxymethyl-dUMP N-hydrolase activity"/>
    <property type="evidence" value="ECO:0007669"/>
    <property type="project" value="TreeGrafter"/>
</dbReference>
<dbReference type="GO" id="GO:0009159">
    <property type="term" value="P:deoxyribonucleoside monophosphate catabolic process"/>
    <property type="evidence" value="ECO:0007669"/>
    <property type="project" value="TreeGrafter"/>
</dbReference>
<name>A0A0R2FTZ7_9LACO</name>
<evidence type="ECO:0000313" key="3">
    <source>
        <dbReference type="Proteomes" id="UP000051645"/>
    </source>
</evidence>
<dbReference type="EMBL" id="JQAT01000003">
    <property type="protein sequence ID" value="KRN28390.1"/>
    <property type="molecule type" value="Genomic_DNA"/>
</dbReference>
<dbReference type="PATRIC" id="fig|81857.3.peg.1400"/>
<evidence type="ECO:0000313" key="1">
    <source>
        <dbReference type="EMBL" id="KRN28390.1"/>
    </source>
</evidence>